<evidence type="ECO:0000256" key="1">
    <source>
        <dbReference type="SAM" id="Phobius"/>
    </source>
</evidence>
<dbReference type="HOGENOM" id="CLU_3249453_0_0_9"/>
<protein>
    <submittedName>
        <fullName evidence="2">Uncharacterized protein</fullName>
    </submittedName>
</protein>
<keyword evidence="1" id="KW-1133">Transmembrane helix</keyword>
<comment type="caution">
    <text evidence="2">The sequence shown here is derived from an EMBL/GenBank/DDBJ whole genome shotgun (WGS) entry which is preliminary data.</text>
</comment>
<dbReference type="PaxDb" id="411902-CLOBOL_05993"/>
<feature type="transmembrane region" description="Helical" evidence="1">
    <location>
        <begin position="20"/>
        <end position="36"/>
    </location>
</feature>
<dbReference type="Proteomes" id="UP000005396">
    <property type="component" value="Unassembled WGS sequence"/>
</dbReference>
<gene>
    <name evidence="2" type="ORF">CLOBOL_05993</name>
</gene>
<dbReference type="AlphaFoldDB" id="A8S281"/>
<reference evidence="2 3" key="2">
    <citation type="submission" date="2007-09" db="EMBL/GenBank/DDBJ databases">
        <title>Draft genome sequence of Clostridium bolteae (ATCC BAA-613).</title>
        <authorList>
            <person name="Sudarsanam P."/>
            <person name="Ley R."/>
            <person name="Guruge J."/>
            <person name="Turnbaugh P.J."/>
            <person name="Mahowald M."/>
            <person name="Liep D."/>
            <person name="Gordon J."/>
        </authorList>
    </citation>
    <scope>NUCLEOTIDE SEQUENCE [LARGE SCALE GENOMIC DNA]</scope>
    <source>
        <strain evidence="3">ATCC BAA-613 / DSM 15670 / CCUG 46953 / JCM 12243 / WAL 16351</strain>
    </source>
</reference>
<reference evidence="2 3" key="1">
    <citation type="submission" date="2007-08" db="EMBL/GenBank/DDBJ databases">
        <authorList>
            <person name="Fulton L."/>
            <person name="Clifton S."/>
            <person name="Fulton B."/>
            <person name="Xu J."/>
            <person name="Minx P."/>
            <person name="Pepin K.H."/>
            <person name="Johnson M."/>
            <person name="Thiruvilangam P."/>
            <person name="Bhonagiri V."/>
            <person name="Nash W.E."/>
            <person name="Mardis E.R."/>
            <person name="Wilson R.K."/>
        </authorList>
    </citation>
    <scope>NUCLEOTIDE SEQUENCE [LARGE SCALE GENOMIC DNA]</scope>
    <source>
        <strain evidence="3">ATCC BAA-613 / DSM 15670 / CCUG 46953 / JCM 12243 / WAL 16351</strain>
    </source>
</reference>
<dbReference type="EMBL" id="ABCC02000047">
    <property type="protein sequence ID" value="EDP13428.1"/>
    <property type="molecule type" value="Genomic_DNA"/>
</dbReference>
<organism evidence="2 3">
    <name type="scientific">Enterocloster bolteae (strain ATCC BAA-613 / DSM 15670 / CCUG 46953 / JCM 12243 / WAL 16351)</name>
    <name type="common">Clostridium bolteae</name>
    <dbReference type="NCBI Taxonomy" id="411902"/>
    <lineage>
        <taxon>Bacteria</taxon>
        <taxon>Bacillati</taxon>
        <taxon>Bacillota</taxon>
        <taxon>Clostridia</taxon>
        <taxon>Lachnospirales</taxon>
        <taxon>Lachnospiraceae</taxon>
        <taxon>Enterocloster</taxon>
    </lineage>
</organism>
<accession>A8S281</accession>
<keyword evidence="1" id="KW-0812">Transmembrane</keyword>
<evidence type="ECO:0000313" key="3">
    <source>
        <dbReference type="Proteomes" id="UP000005396"/>
    </source>
</evidence>
<name>A8S281_ENTBW</name>
<proteinExistence type="predicted"/>
<evidence type="ECO:0000313" key="2">
    <source>
        <dbReference type="EMBL" id="EDP13428.1"/>
    </source>
</evidence>
<sequence length="42" mass="4793">MCNNIQLTGFTNRALPGQDGGWFYLLTGLAGLRILRKRERIK</sequence>
<keyword evidence="1" id="KW-0472">Membrane</keyword>